<dbReference type="Proteomes" id="UP000098339">
    <property type="component" value="Segment"/>
</dbReference>
<name>B4XYF0_9PAPI</name>
<accession>B4XYF0</accession>
<reference evidence="2 3" key="1">
    <citation type="journal article" date="2008" name="Virology">
        <title>Genomic characterization of novel dolphin papillomaviruses provides indications for recombination within the Papillomaviridae.</title>
        <authorList>
            <person name="Rector A."/>
            <person name="Stevens H."/>
            <person name="Lacave G."/>
            <person name="Lemey P."/>
            <person name="Mostmans S."/>
            <person name="Salbany A."/>
            <person name="Vos M."/>
            <person name="Van Doorslaer K."/>
            <person name="Ghim S.J."/>
            <person name="Rehtanz M."/>
            <person name="Bossart G.D."/>
            <person name="Jenson A.B."/>
            <person name="Van Ranst M."/>
        </authorList>
    </citation>
    <scope>NUCLEOTIDE SEQUENCE [LARGE SCALE GENOMIC DNA]</scope>
</reference>
<evidence type="ECO:0000313" key="3">
    <source>
        <dbReference type="Proteomes" id="UP000098339"/>
    </source>
</evidence>
<proteinExistence type="predicted"/>
<feature type="region of interest" description="Disordered" evidence="1">
    <location>
        <begin position="35"/>
        <end position="68"/>
    </location>
</feature>
<organism evidence="2 3">
    <name type="scientific">Tursiops truncatus papillomavirus type 3</name>
    <dbReference type="NCBI Taxonomy" id="496865"/>
    <lineage>
        <taxon>Viruses</taxon>
        <taxon>Monodnaviria</taxon>
        <taxon>Shotokuvirae</taxon>
        <taxon>Cossaviricota</taxon>
        <taxon>Papovaviricetes</taxon>
        <taxon>Zurhausenvirales</taxon>
        <taxon>Papillomaviridae</taxon>
        <taxon>Firstpapillomavirinae</taxon>
        <taxon>Upsilonpapillomavirus</taxon>
        <taxon>Upsilonpapillomavirus 1</taxon>
    </lineage>
</organism>
<sequence length="137" mass="15962">MTVHLYLAPPLHHPHLPWDTPYYRLLLETRAENQHIQREGGNHRPADYLDRPHHHPHRHPQDDHHLQDRQHLPQDHLQRPHHHLQQQCQQNVTGKPVLQQELKDGEEVVIPVEDSVTVTVTVTLGNGSELTLSFLVS</sequence>
<dbReference type="EMBL" id="EU240895">
    <property type="protein sequence ID" value="ABY73454.1"/>
    <property type="molecule type" value="Genomic_DNA"/>
</dbReference>
<feature type="compositionally biased region" description="Basic and acidic residues" evidence="1">
    <location>
        <begin position="35"/>
        <end position="51"/>
    </location>
</feature>
<evidence type="ECO:0000256" key="1">
    <source>
        <dbReference type="SAM" id="MobiDB-lite"/>
    </source>
</evidence>
<feature type="compositionally biased region" description="Basic and acidic residues" evidence="1">
    <location>
        <begin position="59"/>
        <end position="68"/>
    </location>
</feature>
<gene>
    <name evidence="2" type="primary">E4</name>
</gene>
<evidence type="ECO:0000313" key="2">
    <source>
        <dbReference type="EMBL" id="ABY73454.1"/>
    </source>
</evidence>
<protein>
    <submittedName>
        <fullName evidence="2">E4</fullName>
    </submittedName>
</protein>